<dbReference type="GO" id="GO:0055085">
    <property type="term" value="P:transmembrane transport"/>
    <property type="evidence" value="ECO:0007669"/>
    <property type="project" value="InterPro"/>
</dbReference>
<feature type="transmembrane region" description="Helical" evidence="7">
    <location>
        <begin position="89"/>
        <end position="111"/>
    </location>
</feature>
<keyword evidence="2" id="KW-0813">Transport</keyword>
<feature type="transmembrane region" description="Helical" evidence="7">
    <location>
        <begin position="123"/>
        <end position="143"/>
    </location>
</feature>
<keyword evidence="6 7" id="KW-0472">Membrane</keyword>
<dbReference type="PANTHER" id="PTHR30151">
    <property type="entry name" value="ALKANE SULFONATE ABC TRANSPORTER-RELATED, MEMBRANE SUBUNIT"/>
    <property type="match status" value="1"/>
</dbReference>
<dbReference type="Gene3D" id="1.10.3720.10">
    <property type="entry name" value="MetI-like"/>
    <property type="match status" value="1"/>
</dbReference>
<sequence>MLNGSEKIKQGEQVYLKNLRNQNIKYTVLGFVGVLGFLAIWQMAVSFGWVDSTRLPSPLTILQTLGYKTVNADPDGNTLFVNILASLQVALSGFLAAIVIGVPLGLFMGWWEYADRFIRPIFELIRPVPPIAWIPLVVVWMGIGLQAKAMIIFFTSFVPCVINSYTGIKLTNKTLINVSKTFGASNFEIFYKVGLPSSLPMVFAGIRVALGNSWSTLVAAEMLAASAGLGYMIQIGRTIARPDIVIAGMIMIGAIGAVLSAILSLAEKRIMKWQTKN</sequence>
<keyword evidence="4 7" id="KW-0812">Transmembrane</keyword>
<dbReference type="GO" id="GO:0005886">
    <property type="term" value="C:plasma membrane"/>
    <property type="evidence" value="ECO:0007669"/>
    <property type="project" value="UniProtKB-SubCell"/>
</dbReference>
<keyword evidence="5 7" id="KW-1133">Transmembrane helix</keyword>
<dbReference type="FunFam" id="1.10.3720.10:FF:000003">
    <property type="entry name" value="Aliphatic sulfonate ABC transporter permease"/>
    <property type="match status" value="1"/>
</dbReference>
<dbReference type="CDD" id="cd06261">
    <property type="entry name" value="TM_PBP2"/>
    <property type="match status" value="1"/>
</dbReference>
<name>A0A645CLY7_9ZZZZ</name>
<evidence type="ECO:0000256" key="6">
    <source>
        <dbReference type="ARBA" id="ARBA00023136"/>
    </source>
</evidence>
<organism evidence="9">
    <name type="scientific">bioreactor metagenome</name>
    <dbReference type="NCBI Taxonomy" id="1076179"/>
    <lineage>
        <taxon>unclassified sequences</taxon>
        <taxon>metagenomes</taxon>
        <taxon>ecological metagenomes</taxon>
    </lineage>
</organism>
<evidence type="ECO:0000256" key="5">
    <source>
        <dbReference type="ARBA" id="ARBA00022989"/>
    </source>
</evidence>
<comment type="caution">
    <text evidence="9">The sequence shown here is derived from an EMBL/GenBank/DDBJ whole genome shotgun (WGS) entry which is preliminary data.</text>
</comment>
<feature type="transmembrane region" description="Helical" evidence="7">
    <location>
        <begin position="245"/>
        <end position="266"/>
    </location>
</feature>
<comment type="subcellular location">
    <subcellularLocation>
        <location evidence="1">Cell membrane</location>
        <topology evidence="1">Multi-pass membrane protein</topology>
    </subcellularLocation>
</comment>
<gene>
    <name evidence="9" type="primary">ssuC_37</name>
    <name evidence="9" type="ORF">SDC9_124800</name>
</gene>
<dbReference type="InterPro" id="IPR035906">
    <property type="entry name" value="MetI-like_sf"/>
</dbReference>
<keyword evidence="3" id="KW-1003">Cell membrane</keyword>
<protein>
    <submittedName>
        <fullName evidence="9">Putative aliphatic sulfonates transport permease protein SsuC</fullName>
    </submittedName>
</protein>
<dbReference type="InterPro" id="IPR000515">
    <property type="entry name" value="MetI-like"/>
</dbReference>
<evidence type="ECO:0000256" key="1">
    <source>
        <dbReference type="ARBA" id="ARBA00004651"/>
    </source>
</evidence>
<dbReference type="SUPFAM" id="SSF161098">
    <property type="entry name" value="MetI-like"/>
    <property type="match status" value="1"/>
</dbReference>
<feature type="transmembrane region" description="Helical" evidence="7">
    <location>
        <begin position="26"/>
        <end position="50"/>
    </location>
</feature>
<accession>A0A645CLY7</accession>
<feature type="transmembrane region" description="Helical" evidence="7">
    <location>
        <begin position="189"/>
        <end position="208"/>
    </location>
</feature>
<dbReference type="PANTHER" id="PTHR30151:SF0">
    <property type="entry name" value="ABC TRANSPORTER PERMEASE PROTEIN MJ0413-RELATED"/>
    <property type="match status" value="1"/>
</dbReference>
<feature type="domain" description="ABC transmembrane type-1" evidence="8">
    <location>
        <begin position="83"/>
        <end position="263"/>
    </location>
</feature>
<evidence type="ECO:0000256" key="2">
    <source>
        <dbReference type="ARBA" id="ARBA00022448"/>
    </source>
</evidence>
<dbReference type="AlphaFoldDB" id="A0A645CLY7"/>
<evidence type="ECO:0000256" key="4">
    <source>
        <dbReference type="ARBA" id="ARBA00022692"/>
    </source>
</evidence>
<evidence type="ECO:0000256" key="7">
    <source>
        <dbReference type="SAM" id="Phobius"/>
    </source>
</evidence>
<dbReference type="Pfam" id="PF00528">
    <property type="entry name" value="BPD_transp_1"/>
    <property type="match status" value="1"/>
</dbReference>
<evidence type="ECO:0000256" key="3">
    <source>
        <dbReference type="ARBA" id="ARBA00022475"/>
    </source>
</evidence>
<evidence type="ECO:0000259" key="8">
    <source>
        <dbReference type="PROSITE" id="PS50928"/>
    </source>
</evidence>
<feature type="transmembrane region" description="Helical" evidence="7">
    <location>
        <begin position="149"/>
        <end position="168"/>
    </location>
</feature>
<proteinExistence type="predicted"/>
<reference evidence="9" key="1">
    <citation type="submission" date="2019-08" db="EMBL/GenBank/DDBJ databases">
        <authorList>
            <person name="Kucharzyk K."/>
            <person name="Murdoch R.W."/>
            <person name="Higgins S."/>
            <person name="Loffler F."/>
        </authorList>
    </citation>
    <scope>NUCLEOTIDE SEQUENCE</scope>
</reference>
<dbReference type="EMBL" id="VSSQ01028182">
    <property type="protein sequence ID" value="MPM77792.1"/>
    <property type="molecule type" value="Genomic_DNA"/>
</dbReference>
<evidence type="ECO:0000313" key="9">
    <source>
        <dbReference type="EMBL" id="MPM77792.1"/>
    </source>
</evidence>
<dbReference type="PROSITE" id="PS50928">
    <property type="entry name" value="ABC_TM1"/>
    <property type="match status" value="1"/>
</dbReference>